<dbReference type="GO" id="GO:0006355">
    <property type="term" value="P:regulation of DNA-templated transcription"/>
    <property type="evidence" value="ECO:0007669"/>
    <property type="project" value="UniProtKB-UniRule"/>
</dbReference>
<dbReference type="InterPro" id="IPR018289">
    <property type="entry name" value="MULE_transposase_dom"/>
</dbReference>
<gene>
    <name evidence="3" type="ORF">Ahy_B01g053911</name>
</gene>
<dbReference type="PANTHER" id="PTHR31669">
    <property type="entry name" value="PROTEIN FAR1-RELATED SEQUENCE 10-RELATED"/>
    <property type="match status" value="1"/>
</dbReference>
<dbReference type="Proteomes" id="UP000289738">
    <property type="component" value="Chromosome B01"/>
</dbReference>
<evidence type="ECO:0000256" key="1">
    <source>
        <dbReference type="RuleBase" id="RU367018"/>
    </source>
</evidence>
<keyword evidence="1" id="KW-0539">Nucleus</keyword>
<evidence type="ECO:0000259" key="2">
    <source>
        <dbReference type="Pfam" id="PF10551"/>
    </source>
</evidence>
<comment type="function">
    <text evidence="1">Putative transcription activator involved in regulating light control of development.</text>
</comment>
<organism evidence="3 4">
    <name type="scientific">Arachis hypogaea</name>
    <name type="common">Peanut</name>
    <dbReference type="NCBI Taxonomy" id="3818"/>
    <lineage>
        <taxon>Eukaryota</taxon>
        <taxon>Viridiplantae</taxon>
        <taxon>Streptophyta</taxon>
        <taxon>Embryophyta</taxon>
        <taxon>Tracheophyta</taxon>
        <taxon>Spermatophyta</taxon>
        <taxon>Magnoliopsida</taxon>
        <taxon>eudicotyledons</taxon>
        <taxon>Gunneridae</taxon>
        <taxon>Pentapetalae</taxon>
        <taxon>rosids</taxon>
        <taxon>fabids</taxon>
        <taxon>Fabales</taxon>
        <taxon>Fabaceae</taxon>
        <taxon>Papilionoideae</taxon>
        <taxon>50 kb inversion clade</taxon>
        <taxon>dalbergioids sensu lato</taxon>
        <taxon>Dalbergieae</taxon>
        <taxon>Pterocarpus clade</taxon>
        <taxon>Arachis</taxon>
    </lineage>
</organism>
<evidence type="ECO:0000313" key="4">
    <source>
        <dbReference type="Proteomes" id="UP000289738"/>
    </source>
</evidence>
<keyword evidence="1" id="KW-0479">Metal-binding</keyword>
<dbReference type="EMBL" id="SDMP01000011">
    <property type="protein sequence ID" value="RYR29506.1"/>
    <property type="molecule type" value="Genomic_DNA"/>
</dbReference>
<evidence type="ECO:0000313" key="3">
    <source>
        <dbReference type="EMBL" id="RYR29506.1"/>
    </source>
</evidence>
<dbReference type="GO" id="GO:0008270">
    <property type="term" value="F:zinc ion binding"/>
    <property type="evidence" value="ECO:0007669"/>
    <property type="project" value="UniProtKB-UniRule"/>
</dbReference>
<name>A0A445ASV8_ARAHY</name>
<keyword evidence="4" id="KW-1185">Reference proteome</keyword>
<feature type="domain" description="MULE transposase" evidence="2">
    <location>
        <begin position="90"/>
        <end position="135"/>
    </location>
</feature>
<comment type="caution">
    <text evidence="3">The sequence shown here is derived from an EMBL/GenBank/DDBJ whole genome shotgun (WGS) entry which is preliminary data.</text>
</comment>
<comment type="similarity">
    <text evidence="1">Belongs to the FHY3/FAR1 family.</text>
</comment>
<proteinExistence type="inferred from homology"/>
<sequence length="364" mass="41633">MAEMRIKKNGHMNKWYVSRFVDDHNYELLPPKLVEYLPPHRKMADVDVAHMDSLRDMYNEVRHQRAMRKGDVNATIRYFEAGAKVDVKLFWRYQKLSECMEGKAPKAVITDGDRSLLLAINDVFPKAHHRFCAWHQDDVVMCVATCEAWQQSVEFLRDNEDEMDFRSLYRMPVLQTQFLELENSGAMNYTQEIFSMNLQSSANVWLGLCLTVTLHSSCISEQVVQEATNPEMMNELGNNVGISGGRENGRVLDPVGACTKGTGCCNVQVGVRRVKRRKCSTCGVKCNWTSSDSVPKSGEYVSDEQPRKGATKVVSQSAARVEFPPAHSLWFENIAVRDYYRQSRWILPIFQQLRMVVPQSNTMA</sequence>
<dbReference type="Pfam" id="PF10551">
    <property type="entry name" value="MULE"/>
    <property type="match status" value="1"/>
</dbReference>
<dbReference type="AlphaFoldDB" id="A0A445ASV8"/>
<keyword evidence="1" id="KW-0862">Zinc</keyword>
<dbReference type="GO" id="GO:0005634">
    <property type="term" value="C:nucleus"/>
    <property type="evidence" value="ECO:0007669"/>
    <property type="project" value="UniProtKB-SubCell"/>
</dbReference>
<accession>A0A445ASV8</accession>
<keyword evidence="1" id="KW-0863">Zinc-finger</keyword>
<dbReference type="InterPro" id="IPR031052">
    <property type="entry name" value="FHY3/FAR1"/>
</dbReference>
<protein>
    <recommendedName>
        <fullName evidence="1">Protein FAR1-RELATED SEQUENCE</fullName>
    </recommendedName>
</protein>
<dbReference type="PANTHER" id="PTHR31669:SF251">
    <property type="entry name" value="PROTEIN FAR1-RELATED SEQUENCE"/>
    <property type="match status" value="1"/>
</dbReference>
<comment type="subcellular location">
    <subcellularLocation>
        <location evidence="1">Nucleus</location>
    </subcellularLocation>
</comment>
<reference evidence="3 4" key="1">
    <citation type="submission" date="2019-01" db="EMBL/GenBank/DDBJ databases">
        <title>Sequencing of cultivated peanut Arachis hypogaea provides insights into genome evolution and oil improvement.</title>
        <authorList>
            <person name="Chen X."/>
        </authorList>
    </citation>
    <scope>NUCLEOTIDE SEQUENCE [LARGE SCALE GENOMIC DNA]</scope>
    <source>
        <strain evidence="4">cv. Fuhuasheng</strain>
        <tissue evidence="3">Leaves</tissue>
    </source>
</reference>